<reference evidence="2" key="1">
    <citation type="submission" date="2021-03" db="EMBL/GenBank/DDBJ databases">
        <authorList>
            <person name="Tagirdzhanova G."/>
        </authorList>
    </citation>
    <scope>NUCLEOTIDE SEQUENCE</scope>
</reference>
<dbReference type="OrthoDB" id="5369282at2759"/>
<evidence type="ECO:0000256" key="1">
    <source>
        <dbReference type="SAM" id="MobiDB-lite"/>
    </source>
</evidence>
<accession>A0A8H3J873</accession>
<keyword evidence="3" id="KW-1185">Reference proteome</keyword>
<comment type="caution">
    <text evidence="2">The sequence shown here is derived from an EMBL/GenBank/DDBJ whole genome shotgun (WGS) entry which is preliminary data.</text>
</comment>
<feature type="region of interest" description="Disordered" evidence="1">
    <location>
        <begin position="444"/>
        <end position="468"/>
    </location>
</feature>
<evidence type="ECO:0000313" key="3">
    <source>
        <dbReference type="Proteomes" id="UP000664534"/>
    </source>
</evidence>
<feature type="compositionally biased region" description="Polar residues" evidence="1">
    <location>
        <begin position="92"/>
        <end position="104"/>
    </location>
</feature>
<feature type="compositionally biased region" description="Basic and acidic residues" evidence="1">
    <location>
        <begin position="326"/>
        <end position="340"/>
    </location>
</feature>
<protein>
    <submittedName>
        <fullName evidence="2">Uncharacterized protein</fullName>
    </submittedName>
</protein>
<feature type="region of interest" description="Disordered" evidence="1">
    <location>
        <begin position="318"/>
        <end position="347"/>
    </location>
</feature>
<feature type="region of interest" description="Disordered" evidence="1">
    <location>
        <begin position="92"/>
        <end position="120"/>
    </location>
</feature>
<dbReference type="EMBL" id="CAJPDT010000196">
    <property type="protein sequence ID" value="CAF9942568.1"/>
    <property type="molecule type" value="Genomic_DNA"/>
</dbReference>
<feature type="region of interest" description="Disordered" evidence="1">
    <location>
        <begin position="272"/>
        <end position="291"/>
    </location>
</feature>
<organism evidence="2 3">
    <name type="scientific">Imshaugia aleurites</name>
    <dbReference type="NCBI Taxonomy" id="172621"/>
    <lineage>
        <taxon>Eukaryota</taxon>
        <taxon>Fungi</taxon>
        <taxon>Dikarya</taxon>
        <taxon>Ascomycota</taxon>
        <taxon>Pezizomycotina</taxon>
        <taxon>Lecanoromycetes</taxon>
        <taxon>OSLEUM clade</taxon>
        <taxon>Lecanoromycetidae</taxon>
        <taxon>Lecanorales</taxon>
        <taxon>Lecanorineae</taxon>
        <taxon>Parmeliaceae</taxon>
        <taxon>Imshaugia</taxon>
    </lineage>
</organism>
<name>A0A8H3J873_9LECA</name>
<feature type="region of interest" description="Disordered" evidence="1">
    <location>
        <begin position="178"/>
        <end position="220"/>
    </location>
</feature>
<evidence type="ECO:0000313" key="2">
    <source>
        <dbReference type="EMBL" id="CAF9942568.1"/>
    </source>
</evidence>
<gene>
    <name evidence="2" type="ORF">IMSHALPRED_003887</name>
</gene>
<dbReference type="Proteomes" id="UP000664534">
    <property type="component" value="Unassembled WGS sequence"/>
</dbReference>
<sequence length="626" mass="69063">MNRHCSRESPNQSSAGHVYLEYSHLMGQDDGRDERVRRATALDLNLRHLSVSELEAHHKRKACLDQYANETRTMIERARTLALEERALTALHQPNNGTDNTHSPVTRGILRPTQPKHRPRPLDLATEDHGHQQSLGARLEQRGCFESGITDHESRVARMGLSGQKSHGEVAIPLNTFPRPILEPTNHHVPRLCTPKAQPSQQVQERSKAQPGETPTCGETARETVNDQLLKARIEQAAMMRKLNQQILDQRKLAQQKFEQPKLAQQIVRTPTARPGNLHPGPSRISGIPPPSRNVYDDGVEQRIMSKLAHSTHIMSKMASQGAHRGYKEKEQKKEEEKLEAALSVPTSSEATRMDSYKKALASVSNYLEQKVGAELVESTKTEGTANQALQTKGPEGAYKAGLKCGESCRYKYDKSHTKLGQSGGIHRCPNADCASVQQSGAIPDHPASAKKSARHTGIAPGDVRPKFPRESDFRYAVEAIDKTSGNFLRSPKTASYPDEAPLPASSTVPVSQNGAEYVINTVNLSLFIDKEPPVEVSRQAVCPTPSLLAGQTGMSSDLREDGEIFEDAVEAVQPGDLDIQSEWEEVDDSLGDDGWSDVEQDLVNDFWMKGSNLLDTDESEGVFDC</sequence>
<proteinExistence type="predicted"/>
<dbReference type="AlphaFoldDB" id="A0A8H3J873"/>